<feature type="chain" id="PRO_5025527516" description="C-type lectin domain-containing protein" evidence="1">
    <location>
        <begin position="18"/>
        <end position="159"/>
    </location>
</feature>
<dbReference type="Gene3D" id="3.10.100.10">
    <property type="entry name" value="Mannose-Binding Protein A, subunit A"/>
    <property type="match status" value="1"/>
</dbReference>
<protein>
    <recommendedName>
        <fullName evidence="2">C-type lectin domain-containing protein</fullName>
    </recommendedName>
</protein>
<dbReference type="SUPFAM" id="SSF56436">
    <property type="entry name" value="C-type lectin-like"/>
    <property type="match status" value="1"/>
</dbReference>
<name>A0A673KKA7_9TELE</name>
<reference evidence="3" key="1">
    <citation type="submission" date="2025-08" db="UniProtKB">
        <authorList>
            <consortium name="Ensembl"/>
        </authorList>
    </citation>
    <scope>IDENTIFICATION</scope>
</reference>
<evidence type="ECO:0000313" key="4">
    <source>
        <dbReference type="Proteomes" id="UP000472270"/>
    </source>
</evidence>
<organism evidence="3 4">
    <name type="scientific">Sinocyclocheilus rhinocerous</name>
    <dbReference type="NCBI Taxonomy" id="307959"/>
    <lineage>
        <taxon>Eukaryota</taxon>
        <taxon>Metazoa</taxon>
        <taxon>Chordata</taxon>
        <taxon>Craniata</taxon>
        <taxon>Vertebrata</taxon>
        <taxon>Euteleostomi</taxon>
        <taxon>Actinopterygii</taxon>
        <taxon>Neopterygii</taxon>
        <taxon>Teleostei</taxon>
        <taxon>Ostariophysi</taxon>
        <taxon>Cypriniformes</taxon>
        <taxon>Cyprinidae</taxon>
        <taxon>Cyprininae</taxon>
        <taxon>Sinocyclocheilus</taxon>
    </lineage>
</organism>
<dbReference type="PANTHER" id="PTHR45784:SF3">
    <property type="entry name" value="C-TYPE LECTIN DOMAIN FAMILY 4 MEMBER K-LIKE-RELATED"/>
    <property type="match status" value="1"/>
</dbReference>
<dbReference type="Pfam" id="PF00059">
    <property type="entry name" value="Lectin_C"/>
    <property type="match status" value="1"/>
</dbReference>
<evidence type="ECO:0000313" key="3">
    <source>
        <dbReference type="Ensembl" id="ENSSRHP00000063266.1"/>
    </source>
</evidence>
<dbReference type="Ensembl" id="ENSSRHT00000065024.1">
    <property type="protein sequence ID" value="ENSSRHP00000063266.1"/>
    <property type="gene ID" value="ENSSRHG00000031543.1"/>
</dbReference>
<dbReference type="PROSITE" id="PS50041">
    <property type="entry name" value="C_TYPE_LECTIN_2"/>
    <property type="match status" value="1"/>
</dbReference>
<accession>A0A673KKA7</accession>
<feature type="signal peptide" evidence="1">
    <location>
        <begin position="1"/>
        <end position="17"/>
    </location>
</feature>
<dbReference type="Proteomes" id="UP000472270">
    <property type="component" value="Unassembled WGS sequence"/>
</dbReference>
<keyword evidence="1" id="KW-0732">Signal</keyword>
<feature type="domain" description="C-type lectin" evidence="2">
    <location>
        <begin position="21"/>
        <end position="128"/>
    </location>
</feature>
<dbReference type="AlphaFoldDB" id="A0A673KKA7"/>
<dbReference type="InterPro" id="IPR016187">
    <property type="entry name" value="CTDL_fold"/>
</dbReference>
<keyword evidence="4" id="KW-1185">Reference proteome</keyword>
<evidence type="ECO:0000259" key="2">
    <source>
        <dbReference type="PROSITE" id="PS50041"/>
    </source>
</evidence>
<proteinExistence type="predicted"/>
<dbReference type="InterPro" id="IPR001304">
    <property type="entry name" value="C-type_lectin-like"/>
</dbReference>
<sequence>MKMTLTGLLLFVLGLNAEEYYRAHIYVSTPMAWIQANSYCRTYYTDLSTITSQEEHQKLVAAAGGTFSQAWIGLFRAAEKPNTLVWSNQESYSFTKLNNNDKTFNCVYATELEWYIGYCKNKLPFFCHFDYELRLIRMNMTWEDNLTVKSYLHIHAPTH</sequence>
<dbReference type="InterPro" id="IPR016186">
    <property type="entry name" value="C-type_lectin-like/link_sf"/>
</dbReference>
<dbReference type="SMART" id="SM00034">
    <property type="entry name" value="CLECT"/>
    <property type="match status" value="1"/>
</dbReference>
<evidence type="ECO:0000256" key="1">
    <source>
        <dbReference type="SAM" id="SignalP"/>
    </source>
</evidence>
<reference evidence="3" key="2">
    <citation type="submission" date="2025-09" db="UniProtKB">
        <authorList>
            <consortium name="Ensembl"/>
        </authorList>
    </citation>
    <scope>IDENTIFICATION</scope>
</reference>
<dbReference type="PANTHER" id="PTHR45784">
    <property type="entry name" value="C-TYPE LECTIN DOMAIN FAMILY 20 MEMBER A-RELATED"/>
    <property type="match status" value="1"/>
</dbReference>